<dbReference type="WBParaSite" id="Csp11.Scaffold629.g13660.t1">
    <property type="protein sequence ID" value="Csp11.Scaffold629.g13660.t1"/>
    <property type="gene ID" value="Csp11.Scaffold629.g13660"/>
</dbReference>
<accession>A0A1I7U0L9</accession>
<keyword evidence="3" id="KW-1185">Reference proteome</keyword>
<evidence type="ECO:0000256" key="1">
    <source>
        <dbReference type="SAM" id="MobiDB-lite"/>
    </source>
</evidence>
<feature type="signal peptide" evidence="2">
    <location>
        <begin position="1"/>
        <end position="21"/>
    </location>
</feature>
<name>A0A1I7U0L9_9PELO</name>
<evidence type="ECO:0000256" key="2">
    <source>
        <dbReference type="SAM" id="SignalP"/>
    </source>
</evidence>
<reference evidence="4" key="1">
    <citation type="submission" date="2016-11" db="UniProtKB">
        <authorList>
            <consortium name="WormBaseParasite"/>
        </authorList>
    </citation>
    <scope>IDENTIFICATION</scope>
</reference>
<dbReference type="AlphaFoldDB" id="A0A1I7U0L9"/>
<protein>
    <submittedName>
        <fullName evidence="4">Conserved secreted protein</fullName>
    </submittedName>
</protein>
<dbReference type="Proteomes" id="UP000095282">
    <property type="component" value="Unplaced"/>
</dbReference>
<evidence type="ECO:0000313" key="4">
    <source>
        <dbReference type="WBParaSite" id="Csp11.Scaffold629.g13660.t1"/>
    </source>
</evidence>
<feature type="chain" id="PRO_5009308278" evidence="2">
    <location>
        <begin position="22"/>
        <end position="215"/>
    </location>
</feature>
<keyword evidence="2" id="KW-0732">Signal</keyword>
<evidence type="ECO:0000313" key="3">
    <source>
        <dbReference type="Proteomes" id="UP000095282"/>
    </source>
</evidence>
<dbReference type="eggNOG" id="ENOG502TH6U">
    <property type="taxonomic scope" value="Eukaryota"/>
</dbReference>
<sequence length="215" mass="23991">MKFALFSILCIGFAYISLTDAYLFDPKAVDALLREIRARLQATGDDPHAKKVEQETEEIKKEELMQSEVEGSGSEEDVEGSGEVVSNVTGVPIMEEEKEVNVKEAFPRPEPIFDKYGNLKSKDQLESLTYANFKKQAPITLQDHYNKNPTGTLQMLQGLDIHGASGGYHRALSGGYLPPSTYDPYNVNWHSYGDEGVKMKDKAISVFRRVIAPEV</sequence>
<feature type="region of interest" description="Disordered" evidence="1">
    <location>
        <begin position="44"/>
        <end position="83"/>
    </location>
</feature>
<feature type="compositionally biased region" description="Basic and acidic residues" evidence="1">
    <location>
        <begin position="45"/>
        <end position="64"/>
    </location>
</feature>
<dbReference type="STRING" id="1561998.A0A1I7U0L9"/>
<proteinExistence type="predicted"/>
<organism evidence="3 4">
    <name type="scientific">Caenorhabditis tropicalis</name>
    <dbReference type="NCBI Taxonomy" id="1561998"/>
    <lineage>
        <taxon>Eukaryota</taxon>
        <taxon>Metazoa</taxon>
        <taxon>Ecdysozoa</taxon>
        <taxon>Nematoda</taxon>
        <taxon>Chromadorea</taxon>
        <taxon>Rhabditida</taxon>
        <taxon>Rhabditina</taxon>
        <taxon>Rhabditomorpha</taxon>
        <taxon>Rhabditoidea</taxon>
        <taxon>Rhabditidae</taxon>
        <taxon>Peloderinae</taxon>
        <taxon>Caenorhabditis</taxon>
    </lineage>
</organism>